<protein>
    <recommendedName>
        <fullName evidence="8">Major facilitator superfamily (MFS) profile domain-containing protein</fullName>
    </recommendedName>
</protein>
<dbReference type="PANTHER" id="PTHR23513:SF11">
    <property type="entry name" value="STAPHYLOFERRIN A TRANSPORTER"/>
    <property type="match status" value="1"/>
</dbReference>
<accession>A0A382IPD6</accession>
<dbReference type="Pfam" id="PF07690">
    <property type="entry name" value="MFS_1"/>
    <property type="match status" value="1"/>
</dbReference>
<evidence type="ECO:0000256" key="5">
    <source>
        <dbReference type="ARBA" id="ARBA00023136"/>
    </source>
</evidence>
<feature type="transmembrane region" description="Helical" evidence="6">
    <location>
        <begin position="158"/>
        <end position="179"/>
    </location>
</feature>
<feature type="transmembrane region" description="Helical" evidence="6">
    <location>
        <begin position="50"/>
        <end position="73"/>
    </location>
</feature>
<evidence type="ECO:0008006" key="8">
    <source>
        <dbReference type="Google" id="ProtNLM"/>
    </source>
</evidence>
<gene>
    <name evidence="7" type="ORF">METZ01_LOCUS254508</name>
</gene>
<keyword evidence="3 6" id="KW-0812">Transmembrane</keyword>
<dbReference type="PANTHER" id="PTHR23513">
    <property type="entry name" value="INTEGRAL MEMBRANE EFFLUX PROTEIN-RELATED"/>
    <property type="match status" value="1"/>
</dbReference>
<dbReference type="Gene3D" id="1.20.1250.20">
    <property type="entry name" value="MFS general substrate transporter like domains"/>
    <property type="match status" value="1"/>
</dbReference>
<dbReference type="EMBL" id="UINC01068784">
    <property type="protein sequence ID" value="SVC01654.1"/>
    <property type="molecule type" value="Genomic_DNA"/>
</dbReference>
<name>A0A382IPD6_9ZZZZ</name>
<comment type="subcellular location">
    <subcellularLocation>
        <location evidence="1">Cell membrane</location>
        <topology evidence="1">Multi-pass membrane protein</topology>
    </subcellularLocation>
</comment>
<evidence type="ECO:0000313" key="7">
    <source>
        <dbReference type="EMBL" id="SVC01654.1"/>
    </source>
</evidence>
<keyword evidence="2" id="KW-1003">Cell membrane</keyword>
<evidence type="ECO:0000256" key="2">
    <source>
        <dbReference type="ARBA" id="ARBA00022475"/>
    </source>
</evidence>
<feature type="non-terminal residue" evidence="7">
    <location>
        <position position="1"/>
    </location>
</feature>
<feature type="transmembrane region" description="Helical" evidence="6">
    <location>
        <begin position="121"/>
        <end position="146"/>
    </location>
</feature>
<proteinExistence type="predicted"/>
<dbReference type="AlphaFoldDB" id="A0A382IPD6"/>
<evidence type="ECO:0000256" key="3">
    <source>
        <dbReference type="ARBA" id="ARBA00022692"/>
    </source>
</evidence>
<reference evidence="7" key="1">
    <citation type="submission" date="2018-05" db="EMBL/GenBank/DDBJ databases">
        <authorList>
            <person name="Lanie J.A."/>
            <person name="Ng W.-L."/>
            <person name="Kazmierczak K.M."/>
            <person name="Andrzejewski T.M."/>
            <person name="Davidsen T.M."/>
            <person name="Wayne K.J."/>
            <person name="Tettelin H."/>
            <person name="Glass J.I."/>
            <person name="Rusch D."/>
            <person name="Podicherti R."/>
            <person name="Tsui H.-C.T."/>
            <person name="Winkler M.E."/>
        </authorList>
    </citation>
    <scope>NUCLEOTIDE SEQUENCE</scope>
</reference>
<feature type="transmembrane region" description="Helical" evidence="6">
    <location>
        <begin position="191"/>
        <end position="213"/>
    </location>
</feature>
<dbReference type="GO" id="GO:0022857">
    <property type="term" value="F:transmembrane transporter activity"/>
    <property type="evidence" value="ECO:0007669"/>
    <property type="project" value="InterPro"/>
</dbReference>
<evidence type="ECO:0000256" key="4">
    <source>
        <dbReference type="ARBA" id="ARBA00022989"/>
    </source>
</evidence>
<evidence type="ECO:0000256" key="6">
    <source>
        <dbReference type="SAM" id="Phobius"/>
    </source>
</evidence>
<dbReference type="InterPro" id="IPR036259">
    <property type="entry name" value="MFS_trans_sf"/>
</dbReference>
<evidence type="ECO:0000256" key="1">
    <source>
        <dbReference type="ARBA" id="ARBA00004651"/>
    </source>
</evidence>
<dbReference type="InterPro" id="IPR011701">
    <property type="entry name" value="MFS"/>
</dbReference>
<organism evidence="7">
    <name type="scientific">marine metagenome</name>
    <dbReference type="NCBI Taxonomy" id="408172"/>
    <lineage>
        <taxon>unclassified sequences</taxon>
        <taxon>metagenomes</taxon>
        <taxon>ecological metagenomes</taxon>
    </lineage>
</organism>
<dbReference type="SUPFAM" id="SSF103473">
    <property type="entry name" value="MFS general substrate transporter"/>
    <property type="match status" value="1"/>
</dbReference>
<sequence>TGILIAAAGTSMVFVMGALGFMVMFATLLGMPVRRQAPVSGNSVQQFLDGIRFIVVNRVFLVLIPMTWVWMFFGFSFNQLMPAFADVLGTRELGFGALMSAVGAGSAAGTILVGPMQKARLLGGIMFSGLLGGVAGLTGFGVSILFGDSVSWSFNSALVAAFFVGLFGSVFLITSMTVLQIRVPDVLRGRVMGIHTVSFYLMPLGGLFGGVLASAYSPGAAVLTGAGVILAVTLVVVLTQREIRQIDGRRLTAEVRTGENPVAGVERS</sequence>
<keyword evidence="5 6" id="KW-0472">Membrane</keyword>
<feature type="transmembrane region" description="Helical" evidence="6">
    <location>
        <begin position="6"/>
        <end position="29"/>
    </location>
</feature>
<feature type="transmembrane region" description="Helical" evidence="6">
    <location>
        <begin position="93"/>
        <end position="114"/>
    </location>
</feature>
<keyword evidence="4 6" id="KW-1133">Transmembrane helix</keyword>
<feature type="transmembrane region" description="Helical" evidence="6">
    <location>
        <begin position="219"/>
        <end position="239"/>
    </location>
</feature>
<dbReference type="GO" id="GO:0005886">
    <property type="term" value="C:plasma membrane"/>
    <property type="evidence" value="ECO:0007669"/>
    <property type="project" value="UniProtKB-SubCell"/>
</dbReference>